<proteinExistence type="predicted"/>
<name>A0ABZ2KTY0_9BACT</name>
<protein>
    <submittedName>
        <fullName evidence="1">Uncharacterized protein</fullName>
    </submittedName>
</protein>
<dbReference type="RefSeq" id="WP_394831713.1">
    <property type="nucleotide sequence ID" value="NZ_CP089929.1"/>
</dbReference>
<dbReference type="EMBL" id="CP089983">
    <property type="protein sequence ID" value="WXB02088.1"/>
    <property type="molecule type" value="Genomic_DNA"/>
</dbReference>
<organism evidence="1 2">
    <name type="scientific">Pendulispora rubella</name>
    <dbReference type="NCBI Taxonomy" id="2741070"/>
    <lineage>
        <taxon>Bacteria</taxon>
        <taxon>Pseudomonadati</taxon>
        <taxon>Myxococcota</taxon>
        <taxon>Myxococcia</taxon>
        <taxon>Myxococcales</taxon>
        <taxon>Sorangiineae</taxon>
        <taxon>Pendulisporaceae</taxon>
        <taxon>Pendulispora</taxon>
    </lineage>
</organism>
<evidence type="ECO:0000313" key="2">
    <source>
        <dbReference type="Proteomes" id="UP001374803"/>
    </source>
</evidence>
<accession>A0ABZ2KTY0</accession>
<dbReference type="Proteomes" id="UP001374803">
    <property type="component" value="Chromosome"/>
</dbReference>
<evidence type="ECO:0000313" key="1">
    <source>
        <dbReference type="EMBL" id="WXB02088.1"/>
    </source>
</evidence>
<keyword evidence="2" id="KW-1185">Reference proteome</keyword>
<gene>
    <name evidence="1" type="ORF">LVJ94_34890</name>
</gene>
<sequence length="173" mass="18783">MSTIQRINFEPVSDVLPIQRRDFPLGDPTLAQPLNALALVDGEWLTLNASYQLVRATDISNAGAQAQVRSFPLWAERGRYDVQAIAGTRMPILWRGEYEFDTRVFDSAAVVFAGAPITTPLQPLKVATIALGGRNYSGLVGASLTDPAPIVGYVTRLPANNGGKLRFISGWRA</sequence>
<reference evidence="1" key="1">
    <citation type="submission" date="2021-12" db="EMBL/GenBank/DDBJ databases">
        <title>Discovery of the Pendulisporaceae a myxobacterial family with distinct sporulation behavior and unique specialized metabolism.</title>
        <authorList>
            <person name="Garcia R."/>
            <person name="Popoff A."/>
            <person name="Bader C.D."/>
            <person name="Loehr J."/>
            <person name="Walesch S."/>
            <person name="Walt C."/>
            <person name="Boldt J."/>
            <person name="Bunk B."/>
            <person name="Haeckl F.J.F.P.J."/>
            <person name="Gunesch A.P."/>
            <person name="Birkelbach J."/>
            <person name="Nuebel U."/>
            <person name="Pietschmann T."/>
            <person name="Bach T."/>
            <person name="Mueller R."/>
        </authorList>
    </citation>
    <scope>NUCLEOTIDE SEQUENCE</scope>
    <source>
        <strain evidence="1">MSr11367</strain>
    </source>
</reference>